<sequence length="67" mass="7645">MYAHLQSEEEEIPTEARIRMRNLGRYTPTSCGPNSFGKGRFGFVDRRALLNKQTEALNEAVSEENAR</sequence>
<keyword evidence="8" id="KW-0539">Nucleus</keyword>
<evidence type="ECO:0000256" key="5">
    <source>
        <dbReference type="ARBA" id="ARBA00022553"/>
    </source>
</evidence>
<comment type="subcellular location">
    <subcellularLocation>
        <location evidence="2">Nucleus</location>
    </subcellularLocation>
</comment>
<evidence type="ECO:0000256" key="6">
    <source>
        <dbReference type="ARBA" id="ARBA00022843"/>
    </source>
</evidence>
<dbReference type="GO" id="GO:0005634">
    <property type="term" value="C:nucleus"/>
    <property type="evidence" value="ECO:0007669"/>
    <property type="project" value="UniProtKB-SubCell"/>
</dbReference>
<keyword evidence="6" id="KW-0832">Ubl conjugation</keyword>
<evidence type="ECO:0000256" key="9">
    <source>
        <dbReference type="ARBA" id="ARBA00023306"/>
    </source>
</evidence>
<evidence type="ECO:0000256" key="4">
    <source>
        <dbReference type="ARBA" id="ARBA00022059"/>
    </source>
</evidence>
<dbReference type="GO" id="GO:0016567">
    <property type="term" value="P:protein ubiquitination"/>
    <property type="evidence" value="ECO:0007669"/>
    <property type="project" value="InterPro"/>
</dbReference>
<evidence type="ECO:0000256" key="8">
    <source>
        <dbReference type="ARBA" id="ARBA00023242"/>
    </source>
</evidence>
<comment type="subunit">
    <text evidence="3">Interacts with UHRF2/NIRF.</text>
</comment>
<evidence type="ECO:0000256" key="7">
    <source>
        <dbReference type="ARBA" id="ARBA00022990"/>
    </source>
</evidence>
<dbReference type="Pfam" id="PF15473">
    <property type="entry name" value="PCNP"/>
    <property type="match status" value="1"/>
</dbReference>
<evidence type="ECO:0000313" key="10">
    <source>
        <dbReference type="EMBL" id="AAX30927.1"/>
    </source>
</evidence>
<keyword evidence="5" id="KW-0597">Phosphoprotein</keyword>
<reference evidence="10" key="2">
    <citation type="journal article" date="2006" name="PLoS Pathog.">
        <title>New perspectives on host-parasite interplay by comparative transcriptomic and proteomic analyses of Schistosoma japonicum.</title>
        <authorList>
            <person name="Liu F."/>
            <person name="Lu J."/>
            <person name="Hu W."/>
            <person name="Wang S.Y."/>
            <person name="Cui S.J."/>
            <person name="Chi M."/>
            <person name="Yan Q."/>
            <person name="Wang X.R."/>
            <person name="Song H.D."/>
            <person name="Xu X.N."/>
            <person name="Wang J.J."/>
            <person name="Zhang X.L."/>
            <person name="Zhang X."/>
            <person name="Wang Z.Q."/>
            <person name="Xue C.L."/>
            <person name="Brindley P.J."/>
            <person name="McManus D.P."/>
            <person name="Yang P.Y."/>
            <person name="Feng Z."/>
            <person name="Chen Z."/>
            <person name="Han Z.G."/>
        </authorList>
    </citation>
    <scope>NUCLEOTIDE SEQUENCE</scope>
</reference>
<keyword evidence="7" id="KW-0007">Acetylation</keyword>
<evidence type="ECO:0000256" key="3">
    <source>
        <dbReference type="ARBA" id="ARBA00011097"/>
    </source>
</evidence>
<dbReference type="PANTHER" id="PTHR16523">
    <property type="entry name" value="PEST PROTEOLYTIC SIGNAL-CONTAINING NUCLEAR PROTEIN"/>
    <property type="match status" value="1"/>
</dbReference>
<dbReference type="GO" id="GO:0043161">
    <property type="term" value="P:proteasome-mediated ubiquitin-dependent protein catabolic process"/>
    <property type="evidence" value="ECO:0007669"/>
    <property type="project" value="TreeGrafter"/>
</dbReference>
<keyword evidence="9" id="KW-0131">Cell cycle</keyword>
<comment type="function">
    <text evidence="1">May be involved in cell cycle regulation.</text>
</comment>
<reference evidence="10" key="1">
    <citation type="submission" date="2005-01" db="EMBL/GenBank/DDBJ databases">
        <authorList>
            <person name="Han Z."/>
        </authorList>
    </citation>
    <scope>NUCLEOTIDE SEQUENCE</scope>
</reference>
<accession>Q5BRA9</accession>
<dbReference type="InterPro" id="IPR029169">
    <property type="entry name" value="PCNP"/>
</dbReference>
<protein>
    <recommendedName>
        <fullName evidence="4">PEST proteolytic signal-containing nuclear protein</fullName>
    </recommendedName>
</protein>
<organism evidence="10">
    <name type="scientific">Schistosoma japonicum</name>
    <name type="common">Blood fluke</name>
    <dbReference type="NCBI Taxonomy" id="6182"/>
    <lineage>
        <taxon>Eukaryota</taxon>
        <taxon>Metazoa</taxon>
        <taxon>Spiralia</taxon>
        <taxon>Lophotrochozoa</taxon>
        <taxon>Platyhelminthes</taxon>
        <taxon>Trematoda</taxon>
        <taxon>Digenea</taxon>
        <taxon>Strigeidida</taxon>
        <taxon>Schistosomatoidea</taxon>
        <taxon>Schistosomatidae</taxon>
        <taxon>Schistosoma</taxon>
    </lineage>
</organism>
<name>Q5BRA9_SCHJA</name>
<evidence type="ECO:0000256" key="1">
    <source>
        <dbReference type="ARBA" id="ARBA00002646"/>
    </source>
</evidence>
<dbReference type="EMBL" id="AY915706">
    <property type="protein sequence ID" value="AAX30927.1"/>
    <property type="molecule type" value="mRNA"/>
</dbReference>
<evidence type="ECO:0000256" key="2">
    <source>
        <dbReference type="ARBA" id="ARBA00004123"/>
    </source>
</evidence>
<dbReference type="AlphaFoldDB" id="Q5BRA9"/>
<dbReference type="PANTHER" id="PTHR16523:SF6">
    <property type="entry name" value="PEST PROTEOLYTIC SIGNAL-CONTAINING NUCLEAR PROTEIN"/>
    <property type="match status" value="1"/>
</dbReference>
<proteinExistence type="evidence at transcript level"/>